<dbReference type="InterPro" id="IPR023673">
    <property type="entry name" value="Ribosomal_uL1_CS"/>
</dbReference>
<reference evidence="7 9" key="1">
    <citation type="submission" date="2015-02" db="EMBL/GenBank/DDBJ databases">
        <authorList>
            <person name="Chooi Y.-H."/>
        </authorList>
    </citation>
    <scope>NUCLEOTIDE SEQUENCE [LARGE SCALE GENOMIC DNA]</scope>
    <source>
        <strain evidence="7">E3</strain>
    </source>
</reference>
<dbReference type="AlphaFoldDB" id="A0A0G4J7G1"/>
<dbReference type="OMA" id="MYIASSM"/>
<dbReference type="PANTHER" id="PTHR36427:SF3">
    <property type="entry name" value="LARGE RIBOSOMAL SUBUNIT PROTEIN UL1M"/>
    <property type="match status" value="1"/>
</dbReference>
<proteinExistence type="inferred from homology"/>
<evidence type="ECO:0000256" key="1">
    <source>
        <dbReference type="ARBA" id="ARBA00010531"/>
    </source>
</evidence>
<dbReference type="InterPro" id="IPR005878">
    <property type="entry name" value="Ribosom_uL1_bac-type"/>
</dbReference>
<dbReference type="GO" id="GO:0006412">
    <property type="term" value="P:translation"/>
    <property type="evidence" value="ECO:0007669"/>
    <property type="project" value="InterPro"/>
</dbReference>
<evidence type="ECO:0000313" key="7">
    <source>
        <dbReference type="EMBL" id="CEP03553.1"/>
    </source>
</evidence>
<keyword evidence="3" id="KW-0694">RNA-binding</keyword>
<evidence type="ECO:0000256" key="6">
    <source>
        <dbReference type="RuleBase" id="RU000659"/>
    </source>
</evidence>
<organism evidence="7 9">
    <name type="scientific">Plasmodiophora brassicae</name>
    <name type="common">Clubroot disease agent</name>
    <dbReference type="NCBI Taxonomy" id="37360"/>
    <lineage>
        <taxon>Eukaryota</taxon>
        <taxon>Sar</taxon>
        <taxon>Rhizaria</taxon>
        <taxon>Endomyxa</taxon>
        <taxon>Phytomyxea</taxon>
        <taxon>Plasmodiophorida</taxon>
        <taxon>Plasmodiophoridae</taxon>
        <taxon>Plasmodiophora</taxon>
    </lineage>
</organism>
<dbReference type="PROSITE" id="PS01199">
    <property type="entry name" value="RIBOSOMAL_L1"/>
    <property type="match status" value="1"/>
</dbReference>
<evidence type="ECO:0000256" key="5">
    <source>
        <dbReference type="ARBA" id="ARBA00023274"/>
    </source>
</evidence>
<keyword evidence="4 6" id="KW-0689">Ribosomal protein</keyword>
<dbReference type="Pfam" id="PF00687">
    <property type="entry name" value="Ribosomal_L1"/>
    <property type="match status" value="1"/>
</dbReference>
<keyword evidence="5 6" id="KW-0687">Ribonucleoprotein</keyword>
<dbReference type="STRING" id="37360.A0A0G4J7G1"/>
<dbReference type="EMBL" id="OVEO01000001">
    <property type="protein sequence ID" value="SPQ93139.1"/>
    <property type="molecule type" value="Genomic_DNA"/>
</dbReference>
<dbReference type="NCBIfam" id="TIGR01169">
    <property type="entry name" value="rplA_bact"/>
    <property type="match status" value="1"/>
</dbReference>
<geneLocation type="mitochondrion" evidence="8"/>
<keyword evidence="2" id="KW-0699">rRNA-binding</keyword>
<dbReference type="InterPro" id="IPR023674">
    <property type="entry name" value="Ribosomal_uL1-like"/>
</dbReference>
<evidence type="ECO:0000313" key="8">
    <source>
        <dbReference type="EMBL" id="SPQ93139.1"/>
    </source>
</evidence>
<dbReference type="Proteomes" id="UP000290189">
    <property type="component" value="Unassembled WGS sequence"/>
</dbReference>
<evidence type="ECO:0000313" key="10">
    <source>
        <dbReference type="Proteomes" id="UP000290189"/>
    </source>
</evidence>
<protein>
    <recommendedName>
        <fullName evidence="6">Ribosomal protein</fullName>
    </recommendedName>
</protein>
<gene>
    <name evidence="7" type="ORF">PBRA_009438</name>
    <name evidence="8" type="ORF">PLBR_LOCUS354</name>
</gene>
<comment type="similarity">
    <text evidence="1 6">Belongs to the universal ribosomal protein uL1 family.</text>
</comment>
<keyword evidence="9" id="KW-1185">Reference proteome</keyword>
<dbReference type="Proteomes" id="UP000039324">
    <property type="component" value="Unassembled WGS sequence"/>
</dbReference>
<dbReference type="GO" id="GO:0015934">
    <property type="term" value="C:large ribosomal subunit"/>
    <property type="evidence" value="ECO:0007669"/>
    <property type="project" value="InterPro"/>
</dbReference>
<dbReference type="CDD" id="cd00403">
    <property type="entry name" value="Ribosomal_L1"/>
    <property type="match status" value="1"/>
</dbReference>
<dbReference type="SUPFAM" id="SSF56808">
    <property type="entry name" value="Ribosomal protein L1"/>
    <property type="match status" value="1"/>
</dbReference>
<dbReference type="HAMAP" id="MF_01318_B">
    <property type="entry name" value="Ribosomal_uL1_B"/>
    <property type="match status" value="1"/>
</dbReference>
<keyword evidence="8" id="KW-0496">Mitochondrion</keyword>
<dbReference type="InterPro" id="IPR016095">
    <property type="entry name" value="Ribosomal_uL1_3-a/b-sand"/>
</dbReference>
<name>A0A0G4J7G1_PLABS</name>
<evidence type="ECO:0000256" key="4">
    <source>
        <dbReference type="ARBA" id="ARBA00022980"/>
    </source>
</evidence>
<dbReference type="Gene3D" id="3.40.50.790">
    <property type="match status" value="1"/>
</dbReference>
<reference evidence="8 10" key="2">
    <citation type="submission" date="2018-03" db="EMBL/GenBank/DDBJ databases">
        <authorList>
            <person name="Fogelqvist J."/>
        </authorList>
    </citation>
    <scope>NUCLEOTIDE SEQUENCE [LARGE SCALE GENOMIC DNA]</scope>
</reference>
<evidence type="ECO:0000256" key="2">
    <source>
        <dbReference type="ARBA" id="ARBA00022730"/>
    </source>
</evidence>
<dbReference type="OrthoDB" id="1747252at2759"/>
<dbReference type="EMBL" id="CDSF01000148">
    <property type="protein sequence ID" value="CEP03553.1"/>
    <property type="molecule type" value="Genomic_DNA"/>
</dbReference>
<dbReference type="PANTHER" id="PTHR36427">
    <property type="entry name" value="54S RIBOSOMAL PROTEIN L1, MITOCHONDRIAL"/>
    <property type="match status" value="1"/>
</dbReference>
<dbReference type="FunFam" id="3.40.50.790:FF:000001">
    <property type="entry name" value="50S ribosomal protein L1"/>
    <property type="match status" value="1"/>
</dbReference>
<dbReference type="Gene3D" id="3.30.190.20">
    <property type="match status" value="1"/>
</dbReference>
<evidence type="ECO:0000256" key="3">
    <source>
        <dbReference type="ARBA" id="ARBA00022884"/>
    </source>
</evidence>
<sequence length="235" mass="25101">MWRATPCRRFLSTSGVLPIADGIKQVKHCDVSCAPQTINVAIRLNVDPRKPNQSVRGSAVLPVSLGKTFRVAVFARGDQAEAAREAGADLVGDADLIEQISGGTIDFDRCLATPDMVGMVGRVARILGPRGLMPSVKSGTVATDIAAAVRNAKQGQVQFRADKGGVVHAPVAQTSFTEGDIEKNLLHFIQVVQDAKPSGAKGTYIKGAYMASTRGRSVEFDVANPPFTMKRTRQR</sequence>
<dbReference type="GO" id="GO:0019843">
    <property type="term" value="F:rRNA binding"/>
    <property type="evidence" value="ECO:0007669"/>
    <property type="project" value="UniProtKB-KW"/>
</dbReference>
<accession>A0A0G4J7G1</accession>
<evidence type="ECO:0000313" key="9">
    <source>
        <dbReference type="Proteomes" id="UP000039324"/>
    </source>
</evidence>
<dbReference type="InterPro" id="IPR028364">
    <property type="entry name" value="Ribosomal_uL1/biogenesis"/>
</dbReference>
<dbReference type="GO" id="GO:0003735">
    <property type="term" value="F:structural constituent of ribosome"/>
    <property type="evidence" value="ECO:0007669"/>
    <property type="project" value="InterPro"/>
</dbReference>